<comment type="cofactor">
    <cofactor evidence="4">
        <name>(R)-lipoate</name>
        <dbReference type="ChEBI" id="CHEBI:83088"/>
    </cofactor>
</comment>
<dbReference type="SUPFAM" id="SSF52777">
    <property type="entry name" value="CoA-dependent acyltransferases"/>
    <property type="match status" value="1"/>
</dbReference>
<dbReference type="Gene3D" id="4.10.320.10">
    <property type="entry name" value="E3-binding domain"/>
    <property type="match status" value="1"/>
</dbReference>
<dbReference type="InterPro" id="IPR004167">
    <property type="entry name" value="PSBD"/>
</dbReference>
<evidence type="ECO:0000313" key="9">
    <source>
        <dbReference type="RefSeq" id="XP_008801137.2"/>
    </source>
</evidence>
<dbReference type="GO" id="GO:0006086">
    <property type="term" value="P:pyruvate decarboxylation to acetyl-CoA"/>
    <property type="evidence" value="ECO:0007669"/>
    <property type="project" value="InterPro"/>
</dbReference>
<dbReference type="Gene3D" id="2.40.50.100">
    <property type="match status" value="1"/>
</dbReference>
<keyword evidence="4" id="KW-0012">Acyltransferase</keyword>
<dbReference type="InterPro" id="IPR023213">
    <property type="entry name" value="CAT-like_dom_sf"/>
</dbReference>
<dbReference type="Gene3D" id="3.30.559.10">
    <property type="entry name" value="Chloramphenicol acetyltransferase-like domain"/>
    <property type="match status" value="1"/>
</dbReference>
<feature type="domain" description="Peripheral subunit-binding (PSBD)" evidence="7">
    <location>
        <begin position="182"/>
        <end position="219"/>
    </location>
</feature>
<dbReference type="GO" id="GO:0009941">
    <property type="term" value="C:chloroplast envelope"/>
    <property type="evidence" value="ECO:0007669"/>
    <property type="project" value="TreeGrafter"/>
</dbReference>
<dbReference type="PANTHER" id="PTHR23151:SF83">
    <property type="entry name" value="DIHYDROLIPOYLLYSINE-RESIDUE ACETYLTRANSFERASE COMPONENT 4 OF PYRUVATE DEHYDROGENASE COMPLEX, CHLOROPLASTIC"/>
    <property type="match status" value="1"/>
</dbReference>
<dbReference type="GO" id="GO:0009534">
    <property type="term" value="C:chloroplast thylakoid"/>
    <property type="evidence" value="ECO:0007669"/>
    <property type="project" value="TreeGrafter"/>
</dbReference>
<dbReference type="InterPro" id="IPR045257">
    <property type="entry name" value="E2/Pdx1"/>
</dbReference>
<proteinExistence type="inferred from homology"/>
<evidence type="ECO:0000256" key="5">
    <source>
        <dbReference type="SAM" id="MobiDB-lite"/>
    </source>
</evidence>
<dbReference type="Pfam" id="PF00364">
    <property type="entry name" value="Biotin_lipoyl"/>
    <property type="match status" value="1"/>
</dbReference>
<dbReference type="CDD" id="cd06849">
    <property type="entry name" value="lipoyl_domain"/>
    <property type="match status" value="1"/>
</dbReference>
<evidence type="ECO:0000259" key="6">
    <source>
        <dbReference type="PROSITE" id="PS50968"/>
    </source>
</evidence>
<dbReference type="InterPro" id="IPR036625">
    <property type="entry name" value="E3-bd_dom_sf"/>
</dbReference>
<keyword evidence="9" id="KW-0670">Pyruvate</keyword>
<evidence type="ECO:0000256" key="2">
    <source>
        <dbReference type="ARBA" id="ARBA00022823"/>
    </source>
</evidence>
<keyword evidence="8" id="KW-1185">Reference proteome</keyword>
<dbReference type="Proteomes" id="UP000228380">
    <property type="component" value="Chromosome 8"/>
</dbReference>
<gene>
    <name evidence="9" type="primary">LOC103715330</name>
</gene>
<keyword evidence="3" id="KW-0809">Transit peptide</keyword>
<dbReference type="SUPFAM" id="SSF47005">
    <property type="entry name" value="Peripheral subunit-binding domain of 2-oxo acid dehydrogenase complex"/>
    <property type="match status" value="1"/>
</dbReference>
<feature type="region of interest" description="Disordered" evidence="5">
    <location>
        <begin position="130"/>
        <end position="183"/>
    </location>
</feature>
<dbReference type="SUPFAM" id="SSF51230">
    <property type="entry name" value="Single hybrid motif"/>
    <property type="match status" value="1"/>
</dbReference>
<dbReference type="EC" id="2.3.1.-" evidence="4"/>
<evidence type="ECO:0000313" key="8">
    <source>
        <dbReference type="Proteomes" id="UP000228380"/>
    </source>
</evidence>
<dbReference type="RefSeq" id="XP_008801137.2">
    <property type="nucleotide sequence ID" value="XM_008802915.4"/>
</dbReference>
<feature type="region of interest" description="Disordered" evidence="5">
    <location>
        <begin position="1"/>
        <end position="24"/>
    </location>
</feature>
<name>A0A8B7CKL9_PHODC</name>
<reference evidence="9" key="2">
    <citation type="submission" date="2025-08" db="UniProtKB">
        <authorList>
            <consortium name="RefSeq"/>
        </authorList>
    </citation>
    <scope>IDENTIFICATION</scope>
    <source>
        <tissue evidence="9">Young leaves</tissue>
    </source>
</reference>
<dbReference type="KEGG" id="pda:103715330"/>
<accession>A0A8B7CKL9</accession>
<evidence type="ECO:0000256" key="1">
    <source>
        <dbReference type="ARBA" id="ARBA00007317"/>
    </source>
</evidence>
<feature type="compositionally biased region" description="Pro residues" evidence="5">
    <location>
        <begin position="150"/>
        <end position="166"/>
    </location>
</feature>
<dbReference type="Pfam" id="PF02817">
    <property type="entry name" value="E3_binding"/>
    <property type="match status" value="1"/>
</dbReference>
<organism evidence="8 9">
    <name type="scientific">Phoenix dactylifera</name>
    <name type="common">Date palm</name>
    <dbReference type="NCBI Taxonomy" id="42345"/>
    <lineage>
        <taxon>Eukaryota</taxon>
        <taxon>Viridiplantae</taxon>
        <taxon>Streptophyta</taxon>
        <taxon>Embryophyta</taxon>
        <taxon>Tracheophyta</taxon>
        <taxon>Spermatophyta</taxon>
        <taxon>Magnoliopsida</taxon>
        <taxon>Liliopsida</taxon>
        <taxon>Arecaceae</taxon>
        <taxon>Coryphoideae</taxon>
        <taxon>Phoeniceae</taxon>
        <taxon>Phoenix</taxon>
    </lineage>
</organism>
<dbReference type="InterPro" id="IPR003016">
    <property type="entry name" value="2-oxoA_DH_lipoyl-BS"/>
</dbReference>
<dbReference type="GO" id="GO:0045254">
    <property type="term" value="C:pyruvate dehydrogenase complex"/>
    <property type="evidence" value="ECO:0007669"/>
    <property type="project" value="InterPro"/>
</dbReference>
<dbReference type="OrthoDB" id="537444at2759"/>
<evidence type="ECO:0000256" key="4">
    <source>
        <dbReference type="RuleBase" id="RU003423"/>
    </source>
</evidence>
<feature type="domain" description="Lipoyl-binding" evidence="6">
    <location>
        <begin position="50"/>
        <end position="125"/>
    </location>
</feature>
<dbReference type="GeneID" id="103715330"/>
<dbReference type="InterPro" id="IPR001078">
    <property type="entry name" value="2-oxoacid_DH_actylTfrase"/>
</dbReference>
<reference evidence="8" key="1">
    <citation type="journal article" date="2019" name="Nat. Commun.">
        <title>Genome-wide association mapping of date palm fruit traits.</title>
        <authorList>
            <person name="Hazzouri K.M."/>
            <person name="Gros-Balthazard M."/>
            <person name="Flowers J.M."/>
            <person name="Copetti D."/>
            <person name="Lemansour A."/>
            <person name="Lebrun M."/>
            <person name="Masmoudi K."/>
            <person name="Ferrand S."/>
            <person name="Dhar M.I."/>
            <person name="Fresquez Z.A."/>
            <person name="Rosas U."/>
            <person name="Zhang J."/>
            <person name="Talag J."/>
            <person name="Lee S."/>
            <person name="Kudrna D."/>
            <person name="Powell R.F."/>
            <person name="Leitch I.J."/>
            <person name="Krueger R.R."/>
            <person name="Wing R.A."/>
            <person name="Amiri K.M.A."/>
            <person name="Purugganan M.D."/>
        </authorList>
    </citation>
    <scope>NUCLEOTIDE SEQUENCE [LARGE SCALE GENOMIC DNA]</scope>
    <source>
        <strain evidence="8">cv. Khalas</strain>
    </source>
</reference>
<evidence type="ECO:0000256" key="3">
    <source>
        <dbReference type="ARBA" id="ARBA00022946"/>
    </source>
</evidence>
<feature type="region of interest" description="Disordered" evidence="5">
    <location>
        <begin position="224"/>
        <end position="260"/>
    </location>
</feature>
<dbReference type="PROSITE" id="PS50968">
    <property type="entry name" value="BIOTINYL_LIPOYL"/>
    <property type="match status" value="1"/>
</dbReference>
<protein>
    <recommendedName>
        <fullName evidence="4">Dihydrolipoamide acetyltransferase component of pyruvate dehydrogenase complex</fullName>
        <ecNumber evidence="4">2.3.1.-</ecNumber>
    </recommendedName>
</protein>
<keyword evidence="4" id="KW-0808">Transferase</keyword>
<evidence type="ECO:0000259" key="7">
    <source>
        <dbReference type="PROSITE" id="PS51826"/>
    </source>
</evidence>
<keyword evidence="2 4" id="KW-0450">Lipoyl</keyword>
<feature type="compositionally biased region" description="Low complexity" evidence="5">
    <location>
        <begin position="133"/>
        <end position="149"/>
    </location>
</feature>
<sequence>MAATSSSAAPFLSSSSSLSSPSSARRLLPLPVRRVSPSLRRRIPAVRAKIREIFMPALSSTMTEGKIVSWVKAEGDRLSKGESVVVVESDKADMDVETFYDGILAAIVVPEGETAPVGAPIGLLAESEDEVPLAKAQAQSQSQAQSHFSPPSPPPPPPSDPAPSPAPMAGAKAEAESPRKAVSTPYAKKLAKQHKVDIEKVVGTGPYGRITPADVEAAAGIQPKKPIAPAPTSAPAATPVTPSPAPSAATSPATKASAAPLPPIPGSTVVPFTAMQAAVSRNMVESLSVPTFRVGYPVMTDALDALYEKIKSKGVTMTVLLAKAAAMALAQHPVVNATCKDGKSFSYNSSINIAVAVAIDGGLITPVLQDADKLDIYLLSQRWKELVSKARSKQLSPKEYNSGTFTLSNLGMFGVDRFDAILPPGQGAIMAVGASKPSVVADRDGFFAVKNKMLVNVTADHQIIYGADLAAFLQTFSKIVENPECLTV</sequence>
<dbReference type="InterPro" id="IPR011053">
    <property type="entry name" value="Single_hybrid_motif"/>
</dbReference>
<comment type="similarity">
    <text evidence="1 4">Belongs to the 2-oxoacid dehydrogenase family.</text>
</comment>
<dbReference type="AlphaFoldDB" id="A0A8B7CKL9"/>
<feature type="compositionally biased region" description="Low complexity" evidence="5">
    <location>
        <begin position="224"/>
        <end position="259"/>
    </location>
</feature>
<dbReference type="Pfam" id="PF00198">
    <property type="entry name" value="2-oxoacid_dh"/>
    <property type="match status" value="1"/>
</dbReference>
<dbReference type="FunFam" id="2.40.50.100:FF:000010">
    <property type="entry name" value="Acetyltransferase component of pyruvate dehydrogenase complex"/>
    <property type="match status" value="1"/>
</dbReference>
<dbReference type="InterPro" id="IPR000089">
    <property type="entry name" value="Biotin_lipoyl"/>
</dbReference>
<dbReference type="PROSITE" id="PS51826">
    <property type="entry name" value="PSBD"/>
    <property type="match status" value="1"/>
</dbReference>
<dbReference type="PANTHER" id="PTHR23151">
    <property type="entry name" value="DIHYDROLIPOAMIDE ACETYL/SUCCINYL-TRANSFERASE-RELATED"/>
    <property type="match status" value="1"/>
</dbReference>
<dbReference type="PROSITE" id="PS00189">
    <property type="entry name" value="LIPOYL"/>
    <property type="match status" value="1"/>
</dbReference>
<dbReference type="GO" id="GO:0004742">
    <property type="term" value="F:dihydrolipoyllysine-residue acetyltransferase activity"/>
    <property type="evidence" value="ECO:0007669"/>
    <property type="project" value="TreeGrafter"/>
</dbReference>